<dbReference type="NCBIfam" id="NF033564">
    <property type="entry name" value="transpos_ISAs1"/>
    <property type="match status" value="1"/>
</dbReference>
<dbReference type="PANTHER" id="PTHR30298:SF0">
    <property type="entry name" value="PROTEIN YBFL-RELATED"/>
    <property type="match status" value="1"/>
</dbReference>
<gene>
    <name evidence="3" type="ORF">J5A65_01620</name>
</gene>
<evidence type="ECO:0000259" key="2">
    <source>
        <dbReference type="Pfam" id="PF13808"/>
    </source>
</evidence>
<dbReference type="InterPro" id="IPR032806">
    <property type="entry name" value="YbfD_N"/>
</dbReference>
<dbReference type="Pfam" id="PF01609">
    <property type="entry name" value="DDE_Tnp_1"/>
    <property type="match status" value="1"/>
</dbReference>
<dbReference type="InterPro" id="IPR051698">
    <property type="entry name" value="Transposase_11-like"/>
</dbReference>
<feature type="domain" description="Transposase IS4-like" evidence="1">
    <location>
        <begin position="94"/>
        <end position="320"/>
    </location>
</feature>
<reference evidence="3 4" key="1">
    <citation type="submission" date="2021-03" db="EMBL/GenBank/DDBJ databases">
        <title>Human Oral Microbial Genomes.</title>
        <authorList>
            <person name="Johnston C.D."/>
            <person name="Chen T."/>
            <person name="Dewhirst F.E."/>
        </authorList>
    </citation>
    <scope>NUCLEOTIDE SEQUENCE [LARGE SCALE GENOMIC DNA]</scope>
    <source>
        <strain evidence="3 4">DSMZ 100122</strain>
    </source>
</reference>
<dbReference type="Pfam" id="PF13808">
    <property type="entry name" value="DDE_Tnp_1_assoc"/>
    <property type="match status" value="1"/>
</dbReference>
<evidence type="ECO:0000259" key="1">
    <source>
        <dbReference type="Pfam" id="PF01609"/>
    </source>
</evidence>
<evidence type="ECO:0000313" key="3">
    <source>
        <dbReference type="EMBL" id="QUC09564.1"/>
    </source>
</evidence>
<protein>
    <submittedName>
        <fullName evidence="3">ISAs1 family transposase</fullName>
    </submittedName>
</protein>
<dbReference type="InterPro" id="IPR002559">
    <property type="entry name" value="Transposase_11"/>
</dbReference>
<organism evidence="3 4">
    <name type="scientific">Arachnia rubra</name>
    <dbReference type="NCBI Taxonomy" id="1547448"/>
    <lineage>
        <taxon>Bacteria</taxon>
        <taxon>Bacillati</taxon>
        <taxon>Actinomycetota</taxon>
        <taxon>Actinomycetes</taxon>
        <taxon>Propionibacteriales</taxon>
        <taxon>Propionibacteriaceae</taxon>
        <taxon>Arachnia</taxon>
    </lineage>
</organism>
<dbReference type="PANTHER" id="PTHR30298">
    <property type="entry name" value="H REPEAT-ASSOCIATED PREDICTED TRANSPOSASE"/>
    <property type="match status" value="1"/>
</dbReference>
<keyword evidence="4" id="KW-1185">Reference proteome</keyword>
<sequence>MADPRGRRGRRHDLAGVLAIATAAVCAGASSLVAIAEWAADVGRDLLATSGLLRPGRRVPSESTIRRILQALDADELSAMVGAWLLARDATRWKGRMVVAVDGKTLRGAKTRDMAAPHLLAAVTRGGIVAAQHQLPAKTGEIAALPVLLESLPRSKIVVTADALHTQRSTACTLTGQGHDYVLTVKGNQPRLRTAFKALPWKNIPAHHSTTTGHGRRVRRTIKVCQVPDWIDWPGARQVAQLRRTRTIDGRKTVEVVYLITSLDARQTSPADLADLIQSHWGIENRLHWVRDVTFDEDRHQLHTGHGPAVMATLRNTAISLHRLAGAVSIAAALRHHSRDPLRPLQLITQPRQIP</sequence>
<accession>A0ABX7Y8J6</accession>
<dbReference type="Proteomes" id="UP000678513">
    <property type="component" value="Chromosome"/>
</dbReference>
<dbReference type="EMBL" id="CP072384">
    <property type="protein sequence ID" value="QUC09564.1"/>
    <property type="molecule type" value="Genomic_DNA"/>
</dbReference>
<name>A0ABX7Y8J6_9ACTN</name>
<proteinExistence type="predicted"/>
<dbReference type="InterPro" id="IPR047647">
    <property type="entry name" value="ISAs1_transpos"/>
</dbReference>
<feature type="domain" description="H repeat-associated protein N-terminal" evidence="2">
    <location>
        <begin position="2"/>
        <end position="85"/>
    </location>
</feature>
<evidence type="ECO:0000313" key="4">
    <source>
        <dbReference type="Proteomes" id="UP000678513"/>
    </source>
</evidence>